<organism evidence="1 2">
    <name type="scientific">Brachionus calyciflorus</name>
    <dbReference type="NCBI Taxonomy" id="104777"/>
    <lineage>
        <taxon>Eukaryota</taxon>
        <taxon>Metazoa</taxon>
        <taxon>Spiralia</taxon>
        <taxon>Gnathifera</taxon>
        <taxon>Rotifera</taxon>
        <taxon>Eurotatoria</taxon>
        <taxon>Monogononta</taxon>
        <taxon>Pseudotrocha</taxon>
        <taxon>Ploima</taxon>
        <taxon>Brachionidae</taxon>
        <taxon>Brachionus</taxon>
    </lineage>
</organism>
<proteinExistence type="predicted"/>
<accession>A0A814MF64</accession>
<evidence type="ECO:0000313" key="2">
    <source>
        <dbReference type="Proteomes" id="UP000663879"/>
    </source>
</evidence>
<sequence length="115" mass="13583">MLEENLKGQESSNQMIQCDQLVYEKLIKDELFFKNFEKVKIFNKFNNNRTIRIIGEKQKVDDAKMQIELKCNELDKEIETLPFELSNSEFIYISTQALNEVKQIEKNTNSIIVES</sequence>
<reference evidence="1" key="1">
    <citation type="submission" date="2021-02" db="EMBL/GenBank/DDBJ databases">
        <authorList>
            <person name="Nowell W R."/>
        </authorList>
    </citation>
    <scope>NUCLEOTIDE SEQUENCE</scope>
    <source>
        <strain evidence="1">Ploen Becks lab</strain>
    </source>
</reference>
<dbReference type="Proteomes" id="UP000663879">
    <property type="component" value="Unassembled WGS sequence"/>
</dbReference>
<feature type="non-terminal residue" evidence="1">
    <location>
        <position position="115"/>
    </location>
</feature>
<evidence type="ECO:0000313" key="1">
    <source>
        <dbReference type="EMBL" id="CAF1077631.1"/>
    </source>
</evidence>
<dbReference type="EMBL" id="CAJNOC010006421">
    <property type="protein sequence ID" value="CAF1077631.1"/>
    <property type="molecule type" value="Genomic_DNA"/>
</dbReference>
<keyword evidence="2" id="KW-1185">Reference proteome</keyword>
<name>A0A814MF64_9BILA</name>
<dbReference type="OrthoDB" id="6133115at2759"/>
<gene>
    <name evidence="1" type="ORF">OXX778_LOCUS20036</name>
</gene>
<dbReference type="AlphaFoldDB" id="A0A814MF64"/>
<comment type="caution">
    <text evidence="1">The sequence shown here is derived from an EMBL/GenBank/DDBJ whole genome shotgun (WGS) entry which is preliminary data.</text>
</comment>
<protein>
    <submittedName>
        <fullName evidence="1">Uncharacterized protein</fullName>
    </submittedName>
</protein>